<feature type="domain" description="Histidine kinase" evidence="9">
    <location>
        <begin position="849"/>
        <end position="1074"/>
    </location>
</feature>
<keyword evidence="5" id="KW-0418">Kinase</keyword>
<feature type="domain" description="HAMP" evidence="12">
    <location>
        <begin position="215"/>
        <end position="268"/>
    </location>
</feature>
<evidence type="ECO:0000256" key="3">
    <source>
        <dbReference type="ARBA" id="ARBA00022553"/>
    </source>
</evidence>
<evidence type="ECO:0000256" key="5">
    <source>
        <dbReference type="ARBA" id="ARBA00022777"/>
    </source>
</evidence>
<dbReference type="Proteomes" id="UP001141327">
    <property type="component" value="Unassembled WGS sequence"/>
</dbReference>
<dbReference type="CDD" id="cd00082">
    <property type="entry name" value="HisKA"/>
    <property type="match status" value="1"/>
</dbReference>
<proteinExistence type="predicted"/>
<feature type="transmembrane region" description="Helical" evidence="8">
    <location>
        <begin position="191"/>
        <end position="214"/>
    </location>
</feature>
<dbReference type="SUPFAM" id="SSF52172">
    <property type="entry name" value="CheY-like"/>
    <property type="match status" value="2"/>
</dbReference>
<dbReference type="CDD" id="cd06225">
    <property type="entry name" value="HAMP"/>
    <property type="match status" value="1"/>
</dbReference>
<evidence type="ECO:0000259" key="10">
    <source>
        <dbReference type="PROSITE" id="PS50110"/>
    </source>
</evidence>
<feature type="transmembrane region" description="Helical" evidence="8">
    <location>
        <begin position="15"/>
        <end position="34"/>
    </location>
</feature>
<dbReference type="PROSITE" id="PS50113">
    <property type="entry name" value="PAC"/>
    <property type="match status" value="1"/>
</dbReference>
<feature type="region of interest" description="Disordered" evidence="7">
    <location>
        <begin position="1320"/>
        <end position="1373"/>
    </location>
</feature>
<evidence type="ECO:0000256" key="4">
    <source>
        <dbReference type="ARBA" id="ARBA00022679"/>
    </source>
</evidence>
<evidence type="ECO:0000259" key="11">
    <source>
        <dbReference type="PROSITE" id="PS50113"/>
    </source>
</evidence>
<evidence type="ECO:0000256" key="1">
    <source>
        <dbReference type="ARBA" id="ARBA00000085"/>
    </source>
</evidence>
<dbReference type="EMBL" id="JAPMOS010000074">
    <property type="protein sequence ID" value="KAJ4456324.1"/>
    <property type="molecule type" value="Genomic_DNA"/>
</dbReference>
<dbReference type="SMART" id="SM00387">
    <property type="entry name" value="HATPase_c"/>
    <property type="match status" value="1"/>
</dbReference>
<dbReference type="Gene3D" id="3.30.450.20">
    <property type="entry name" value="PAS domain"/>
    <property type="match status" value="1"/>
</dbReference>
<dbReference type="InterPro" id="IPR011006">
    <property type="entry name" value="CheY-like_superfamily"/>
</dbReference>
<dbReference type="Gene3D" id="3.40.50.2300">
    <property type="match status" value="2"/>
</dbReference>
<dbReference type="EC" id="2.7.13.3" evidence="2"/>
<evidence type="ECO:0000313" key="13">
    <source>
        <dbReference type="EMBL" id="KAJ4456324.1"/>
    </source>
</evidence>
<dbReference type="InterPro" id="IPR036097">
    <property type="entry name" value="HisK_dim/P_sf"/>
</dbReference>
<keyword evidence="8" id="KW-0812">Transmembrane</keyword>
<name>A0ABQ8UAJ3_9EUKA</name>
<dbReference type="SMART" id="SM00304">
    <property type="entry name" value="HAMP"/>
    <property type="match status" value="1"/>
</dbReference>
<evidence type="ECO:0000256" key="8">
    <source>
        <dbReference type="SAM" id="Phobius"/>
    </source>
</evidence>
<dbReference type="PANTHER" id="PTHR43047">
    <property type="entry name" value="TWO-COMPONENT HISTIDINE PROTEIN KINASE"/>
    <property type="match status" value="1"/>
</dbReference>
<feature type="compositionally biased region" description="Polar residues" evidence="7">
    <location>
        <begin position="825"/>
        <end position="843"/>
    </location>
</feature>
<feature type="modified residue" description="4-aspartylphosphate" evidence="6">
    <location>
        <position position="1216"/>
    </location>
</feature>
<dbReference type="InterPro" id="IPR035965">
    <property type="entry name" value="PAS-like_dom_sf"/>
</dbReference>
<feature type="region of interest" description="Disordered" evidence="7">
    <location>
        <begin position="955"/>
        <end position="1001"/>
    </location>
</feature>
<feature type="compositionally biased region" description="Low complexity" evidence="7">
    <location>
        <begin position="755"/>
        <end position="784"/>
    </location>
</feature>
<dbReference type="Gene3D" id="1.10.287.130">
    <property type="match status" value="1"/>
</dbReference>
<dbReference type="InterPro" id="IPR003594">
    <property type="entry name" value="HATPase_dom"/>
</dbReference>
<dbReference type="SUPFAM" id="SSF55874">
    <property type="entry name" value="ATPase domain of HSP90 chaperone/DNA topoisomerase II/histidine kinase"/>
    <property type="match status" value="1"/>
</dbReference>
<dbReference type="PROSITE" id="PS50885">
    <property type="entry name" value="HAMP"/>
    <property type="match status" value="1"/>
</dbReference>
<keyword evidence="3 6" id="KW-0597">Phosphoprotein</keyword>
<dbReference type="CDD" id="cd17546">
    <property type="entry name" value="REC_hyHK_CKI1_RcsC-like"/>
    <property type="match status" value="2"/>
</dbReference>
<gene>
    <name evidence="13" type="ORF">PAPYR_8512</name>
</gene>
<dbReference type="Gene3D" id="3.30.565.10">
    <property type="entry name" value="Histidine kinase-like ATPase, C-terminal domain"/>
    <property type="match status" value="1"/>
</dbReference>
<reference evidence="13" key="1">
    <citation type="journal article" date="2022" name="bioRxiv">
        <title>Genomics of Preaxostyla Flagellates Illuminates Evolutionary Transitions and the Path Towards Mitochondrial Loss.</title>
        <authorList>
            <person name="Novak L.V.F."/>
            <person name="Treitli S.C."/>
            <person name="Pyrih J."/>
            <person name="Halakuc P."/>
            <person name="Pipaliya S.V."/>
            <person name="Vacek V."/>
            <person name="Brzon O."/>
            <person name="Soukal P."/>
            <person name="Eme L."/>
            <person name="Dacks J.B."/>
            <person name="Karnkowska A."/>
            <person name="Elias M."/>
            <person name="Hampl V."/>
        </authorList>
    </citation>
    <scope>NUCLEOTIDE SEQUENCE</scope>
    <source>
        <strain evidence="13">RCP-MX</strain>
    </source>
</reference>
<comment type="catalytic activity">
    <reaction evidence="1">
        <text>ATP + protein L-histidine = ADP + protein N-phospho-L-histidine.</text>
        <dbReference type="EC" id="2.7.13.3"/>
    </reaction>
</comment>
<dbReference type="PRINTS" id="PR00344">
    <property type="entry name" value="BCTRLSENSOR"/>
</dbReference>
<feature type="compositionally biased region" description="Low complexity" evidence="7">
    <location>
        <begin position="963"/>
        <end position="983"/>
    </location>
</feature>
<feature type="modified residue" description="4-aspartylphosphate" evidence="6">
    <location>
        <position position="1475"/>
    </location>
</feature>
<keyword evidence="8" id="KW-1133">Transmembrane helix</keyword>
<accession>A0ABQ8UAJ3</accession>
<feature type="domain" description="Response regulatory" evidence="10">
    <location>
        <begin position="1165"/>
        <end position="1310"/>
    </location>
</feature>
<keyword evidence="4" id="KW-0808">Transferase</keyword>
<sequence length="1547" mass="161784">MHTVCPRHPKIGTVVAMHMIFLVVFANLAVFVWLSQRFASLLIQQEDVKLHAVAQTAASFLPQYHDSISLNITNELSTRYFAVAKHFWELSKQLDIEYIFGVIEIDGEFYASSVTGGDPDGTPFVPFMLHLEGVDRQRYIDAGAKPWHGYYQNAYGGGRISLVPLRDAHNRTYYWGASFPTDAFDQRMRSLYMSLGAIGFVLVLIGVGLSGLIASRVGRPMANFTRTVERLASGDYTQIVPGPTSFWEEKILVNSFNAMAGSIQRTVAELSISNENLTATINSYPDAVLVTGLRDEDGEDEHGEIVRMSGPAETLTGWTLYEAQSQATSTVFTLADPDGRPFSLDVFLKNLAVATSSSNDSIAQDAIARGPTPQVPLPSSGSATPIRHRSPSGDDSSGSLAAHIPAGPRRDHLPDTLVLTNRAGSKRTVSVTFNPMRHPDGGYMGTVMVFRDVTEQTALSERLRQAQKLESVGQLAGGIAHDFNNMLAGIMGSAELLIATLLSEGTPITPCCTTPRRQPMLGYDFLPGCGGSNTEPPVPPSSSQSLLLAPVSSSGPVLRVALSALPADSCAASASPVTLMAPPARASAPFSPGSEPSCLPLALLTCRSSSPQVCLPVGAESQHAYTPGSNDTLMHHVPTDSPSASSQVGSFPARVESGLQASSTVSDAADASTPLLVVERVVTPVPASPTAPAADPSLSGRTELLRVLPPLMNGAVGSPSIVPPQLAEGGAPLSGAAQTATPPPSNASPPPAPPVVAAGTPAAAPAERASPLNTHSSSTSHSHSGASVIIVQPSGPPDPPPTSGPIEVEPAGAEGQPGLAGRSLGESTSAECDGANNRSQPASHQRLLELSRMVLSASEKAASLTQKLLDFARKGKIVSAPLDVHQLIMETCHLLARSIDPRITIAHELLAPRSMVMGDPAQLQNALLNLGLNSRDAMPEGPGRITYSTRLLATTVPPPPNEPTAAAAAGAAAASGTATTGADTGAGGELQQQQPGAASAGSIQISVTDTGCGMPPEVQRRLFEPFFTTKEIGKGTGLGLASVYGTIRDHHGQISFTSAVGKGTTFTIVLNLLPAPHGRTRHHHTHGHPSQAPRLSILPLADLSASSSGSLMHVASASSASSAVAPPSGPEGSSARAPGRPGSPTHTVSSLSSLCFPGALPRRLVVLVVDDEPVMRNMLGSQLRFLGCDALMACDGLEGLDQFRRLHEHLHAVVLDMLMPRMGRFSPALITSRHSRSGVAPLLGGYTRRDGSGREAFKAMHALDGSVPIFVASGFLKTGGITELLQAGAAGFFHKPFRLQELSSALHEVAARPHVVRPMAAPSGAAHPATSDPQSHPPGELERATQSPAPADQAAPRREGVARQGGEEAPLTEATLDPVTLRVLLIDDNPVNLDLLKAQITRVVTQLPKTAGVGSSRVPAVMAGCVSISLANSGREAVRLLEEALAATAAAAAAGTPGQQPPQSQPQCPHLVLTDISMPDMDGVECARRLRSLLGGRPSPALPCHIYAVTGHSEVEGAEGGLFDGCLQKPVRMQRLEALLRAHFRFV</sequence>
<feature type="compositionally biased region" description="Polar residues" evidence="7">
    <location>
        <begin position="640"/>
        <end position="649"/>
    </location>
</feature>
<evidence type="ECO:0000313" key="14">
    <source>
        <dbReference type="Proteomes" id="UP001141327"/>
    </source>
</evidence>
<evidence type="ECO:0000256" key="7">
    <source>
        <dbReference type="SAM" id="MobiDB-lite"/>
    </source>
</evidence>
<feature type="region of interest" description="Disordered" evidence="7">
    <location>
        <begin position="367"/>
        <end position="414"/>
    </location>
</feature>
<keyword evidence="8" id="KW-0472">Membrane</keyword>
<dbReference type="Gene3D" id="6.10.340.10">
    <property type="match status" value="1"/>
</dbReference>
<dbReference type="PROSITE" id="PS50110">
    <property type="entry name" value="RESPONSE_REGULATORY"/>
    <property type="match status" value="2"/>
</dbReference>
<evidence type="ECO:0000259" key="12">
    <source>
        <dbReference type="PROSITE" id="PS50885"/>
    </source>
</evidence>
<dbReference type="PANTHER" id="PTHR43047:SF72">
    <property type="entry name" value="OSMOSENSING HISTIDINE PROTEIN KINASE SLN1"/>
    <property type="match status" value="1"/>
</dbReference>
<dbReference type="SMART" id="SM00448">
    <property type="entry name" value="REC"/>
    <property type="match status" value="2"/>
</dbReference>
<protein>
    <recommendedName>
        <fullName evidence="2">histidine kinase</fullName>
        <ecNumber evidence="2">2.7.13.3</ecNumber>
    </recommendedName>
</protein>
<dbReference type="SUPFAM" id="SSF47384">
    <property type="entry name" value="Homodimeric domain of signal transducing histidine kinase"/>
    <property type="match status" value="1"/>
</dbReference>
<dbReference type="InterPro" id="IPR000700">
    <property type="entry name" value="PAS-assoc_C"/>
</dbReference>
<evidence type="ECO:0000256" key="6">
    <source>
        <dbReference type="PROSITE-ProRule" id="PRU00169"/>
    </source>
</evidence>
<evidence type="ECO:0000256" key="2">
    <source>
        <dbReference type="ARBA" id="ARBA00012438"/>
    </source>
</evidence>
<feature type="compositionally biased region" description="Pro residues" evidence="7">
    <location>
        <begin position="794"/>
        <end position="803"/>
    </location>
</feature>
<feature type="compositionally biased region" description="Low complexity" evidence="7">
    <location>
        <begin position="1121"/>
        <end position="1139"/>
    </location>
</feature>
<dbReference type="PROSITE" id="PS50109">
    <property type="entry name" value="HIS_KIN"/>
    <property type="match status" value="1"/>
</dbReference>
<feature type="domain" description="Response regulatory" evidence="10">
    <location>
        <begin position="1382"/>
        <end position="1544"/>
    </location>
</feature>
<dbReference type="InterPro" id="IPR036890">
    <property type="entry name" value="HATPase_C_sf"/>
</dbReference>
<feature type="region of interest" description="Disordered" evidence="7">
    <location>
        <begin position="1121"/>
        <end position="1148"/>
    </location>
</feature>
<feature type="domain" description="PAC" evidence="11">
    <location>
        <begin position="413"/>
        <end position="465"/>
    </location>
</feature>
<dbReference type="InterPro" id="IPR005467">
    <property type="entry name" value="His_kinase_dom"/>
</dbReference>
<comment type="caution">
    <text evidence="13">The sequence shown here is derived from an EMBL/GenBank/DDBJ whole genome shotgun (WGS) entry which is preliminary data.</text>
</comment>
<dbReference type="InterPro" id="IPR001789">
    <property type="entry name" value="Sig_transdc_resp-reg_receiver"/>
</dbReference>
<evidence type="ECO:0000259" key="9">
    <source>
        <dbReference type="PROSITE" id="PS50109"/>
    </source>
</evidence>
<dbReference type="InterPro" id="IPR003660">
    <property type="entry name" value="HAMP_dom"/>
</dbReference>
<organism evidence="13 14">
    <name type="scientific">Paratrimastix pyriformis</name>
    <dbReference type="NCBI Taxonomy" id="342808"/>
    <lineage>
        <taxon>Eukaryota</taxon>
        <taxon>Metamonada</taxon>
        <taxon>Preaxostyla</taxon>
        <taxon>Paratrimastigidae</taxon>
        <taxon>Paratrimastix</taxon>
    </lineage>
</organism>
<keyword evidence="14" id="KW-1185">Reference proteome</keyword>
<dbReference type="InterPro" id="IPR003661">
    <property type="entry name" value="HisK_dim/P_dom"/>
</dbReference>
<feature type="compositionally biased region" description="Pro residues" evidence="7">
    <location>
        <begin position="741"/>
        <end position="754"/>
    </location>
</feature>
<dbReference type="SUPFAM" id="SSF158472">
    <property type="entry name" value="HAMP domain-like"/>
    <property type="match status" value="1"/>
</dbReference>
<dbReference type="Pfam" id="PF02518">
    <property type="entry name" value="HATPase_c"/>
    <property type="match status" value="1"/>
</dbReference>
<feature type="region of interest" description="Disordered" evidence="7">
    <location>
        <begin position="719"/>
        <end position="843"/>
    </location>
</feature>
<dbReference type="InterPro" id="IPR004358">
    <property type="entry name" value="Sig_transdc_His_kin-like_C"/>
</dbReference>
<feature type="region of interest" description="Disordered" evidence="7">
    <location>
        <begin position="625"/>
        <end position="655"/>
    </location>
</feature>
<dbReference type="SUPFAM" id="SSF55785">
    <property type="entry name" value="PYP-like sensor domain (PAS domain)"/>
    <property type="match status" value="1"/>
</dbReference>